<dbReference type="InterPro" id="IPR036249">
    <property type="entry name" value="Thioredoxin-like_sf"/>
</dbReference>
<sequence length="305" mass="33459">MRTTLTLALVASLAAGAIVPPAAIAQARYAEEPIAGDNTTSELSDSVTMRGQGGPDAVRDEDDRRVASQMGDAFYCGERKLGTWFYCEKPKPNPSDRKAAQPAQSAAEQLAAIGKELDEKKARAILDPTPENVSSYISYQRQQLNRASSFADMWRRSIWQNPELDYTLQRPVNQLGKRTWLDTRTADKNRVLGSISKRYGVFYFYSSACAACEVFGPIMRSVSDRFGLTVMAVSLDGGPSKTFPNFTVDTGQYRAMGMQGGQVPALVLFDTVTKRPMPIGYGVMAADEVMDRIFTLTSVEPGSDF</sequence>
<comment type="caution">
    <text evidence="3">The sequence shown here is derived from an EMBL/GenBank/DDBJ whole genome shotgun (WGS) entry which is preliminary data.</text>
</comment>
<evidence type="ECO:0000256" key="2">
    <source>
        <dbReference type="SAM" id="SignalP"/>
    </source>
</evidence>
<dbReference type="AlphaFoldDB" id="A0A7Y2KS27"/>
<evidence type="ECO:0000313" key="3">
    <source>
        <dbReference type="EMBL" id="NNG58567.1"/>
    </source>
</evidence>
<keyword evidence="2" id="KW-0732">Signal</keyword>
<evidence type="ECO:0000313" key="4">
    <source>
        <dbReference type="Proteomes" id="UP000550136"/>
    </source>
</evidence>
<organism evidence="3 4">
    <name type="scientific">Sphingomonas paucimobilis</name>
    <name type="common">Pseudomonas paucimobilis</name>
    <dbReference type="NCBI Taxonomy" id="13689"/>
    <lineage>
        <taxon>Bacteria</taxon>
        <taxon>Pseudomonadati</taxon>
        <taxon>Pseudomonadota</taxon>
        <taxon>Alphaproteobacteria</taxon>
        <taxon>Sphingomonadales</taxon>
        <taxon>Sphingomonadaceae</taxon>
        <taxon>Sphingomonas</taxon>
    </lineage>
</organism>
<feature type="region of interest" description="Disordered" evidence="1">
    <location>
        <begin position="35"/>
        <end position="64"/>
    </location>
</feature>
<feature type="chain" id="PRO_5031090479" evidence="2">
    <location>
        <begin position="26"/>
        <end position="305"/>
    </location>
</feature>
<gene>
    <name evidence="3" type="primary">traF</name>
    <name evidence="3" type="ORF">HKX06_14445</name>
</gene>
<name>A0A7Y2KS27_SPHPI</name>
<evidence type="ECO:0000256" key="1">
    <source>
        <dbReference type="SAM" id="MobiDB-lite"/>
    </source>
</evidence>
<feature type="signal peptide" evidence="2">
    <location>
        <begin position="1"/>
        <end position="25"/>
    </location>
</feature>
<dbReference type="InterPro" id="IPR014111">
    <property type="entry name" value="T4SS_TraF-like"/>
</dbReference>
<dbReference type="Proteomes" id="UP000550136">
    <property type="component" value="Unassembled WGS sequence"/>
</dbReference>
<accession>A0A7Y2KS27</accession>
<dbReference type="Pfam" id="PF13728">
    <property type="entry name" value="TraF"/>
    <property type="match status" value="1"/>
</dbReference>
<feature type="compositionally biased region" description="Polar residues" evidence="1">
    <location>
        <begin position="37"/>
        <end position="49"/>
    </location>
</feature>
<dbReference type="InterPro" id="IPR039555">
    <property type="entry name" value="TraF/TrbB"/>
</dbReference>
<reference evidence="3 4" key="1">
    <citation type="submission" date="2020-05" db="EMBL/GenBank/DDBJ databases">
        <title>Draft Genome Sequences of Sphingomonas sp. Isolated from the International Space Station.</title>
        <authorList>
            <person name="Bijlani S."/>
            <person name="Singh N.K."/>
            <person name="Mason C.E."/>
            <person name="Wang C.C."/>
            <person name="Venkateswaran K."/>
        </authorList>
    </citation>
    <scope>NUCLEOTIDE SEQUENCE [LARGE SCALE GENOMIC DNA]</scope>
    <source>
        <strain evidence="3 4">FKI-L5-BR-P1</strain>
    </source>
</reference>
<proteinExistence type="predicted"/>
<dbReference type="EMBL" id="JABEOU010000038">
    <property type="protein sequence ID" value="NNG58567.1"/>
    <property type="molecule type" value="Genomic_DNA"/>
</dbReference>
<dbReference type="SUPFAM" id="SSF52833">
    <property type="entry name" value="Thioredoxin-like"/>
    <property type="match status" value="1"/>
</dbReference>
<dbReference type="CDD" id="cd01659">
    <property type="entry name" value="TRX_superfamily"/>
    <property type="match status" value="1"/>
</dbReference>
<dbReference type="NCBIfam" id="TIGR02740">
    <property type="entry name" value="TraF-like"/>
    <property type="match status" value="1"/>
</dbReference>
<protein>
    <submittedName>
        <fullName evidence="3">Conjugal transfer protein TraF</fullName>
    </submittedName>
</protein>